<evidence type="ECO:0000313" key="3">
    <source>
        <dbReference type="EMBL" id="MEI5984269.1"/>
    </source>
</evidence>
<keyword evidence="1" id="KW-0732">Signal</keyword>
<feature type="signal peptide" evidence="1">
    <location>
        <begin position="1"/>
        <end position="22"/>
    </location>
</feature>
<dbReference type="PANTHER" id="PTHR42852:SF13">
    <property type="entry name" value="PROTEIN DIPZ"/>
    <property type="match status" value="1"/>
</dbReference>
<evidence type="ECO:0000313" key="4">
    <source>
        <dbReference type="Proteomes" id="UP001363035"/>
    </source>
</evidence>
<feature type="chain" id="PRO_5045648717" evidence="1">
    <location>
        <begin position="23"/>
        <end position="499"/>
    </location>
</feature>
<keyword evidence="4" id="KW-1185">Reference proteome</keyword>
<evidence type="ECO:0000256" key="1">
    <source>
        <dbReference type="SAM" id="SignalP"/>
    </source>
</evidence>
<proteinExistence type="predicted"/>
<dbReference type="InterPro" id="IPR013766">
    <property type="entry name" value="Thioredoxin_domain"/>
</dbReference>
<dbReference type="PROSITE" id="PS51352">
    <property type="entry name" value="THIOREDOXIN_2"/>
    <property type="match status" value="1"/>
</dbReference>
<sequence length="499" mass="55352">MKKSVISLGILAAALSFSQVQAQIVKQKGITQEELVRQINEIAKEKDTKVRDAALTKEAEAMMASKNEEFAGMASSLFRFIGNADKAEEADKSLIKRFPKGSKARLDAYNAIFKTEGITAVELEKQLTAWEKKFPAKSFKEENRAIYAQGKSRLAGLYFKEKNAAKGNEILQSLKSEAAYAQLASSVASGLVREKDYTNAEPILADIYQASYDAYNSADDKVKSSPTARAYPTIAGNYAPALINGGNAEKGLQVYEGLFKVDPYYSSAPVYVLGYADGIRKTGRDLDAFLFIDNALIQNGKNDGLIKVQKELYEKLNGANANFDNYLASVDKKGEEAMIAKYKGEMIKKEAPLFSLVDRDGKTVSLADYKGKVVVLDFWATWCGPCINSFPGMQASVNKYKDDKDVVFLFIDTWERGDNYKDLVNDFIKKNNYTFHVLFDEMKDREKAAVTAYGVKGIPFKAVIDKEGFIRFESSGSSPEVDKIVKEMTVKIELAKNAK</sequence>
<dbReference type="EMBL" id="JAYLLN010000007">
    <property type="protein sequence ID" value="MEI5984269.1"/>
    <property type="molecule type" value="Genomic_DNA"/>
</dbReference>
<dbReference type="PANTHER" id="PTHR42852">
    <property type="entry name" value="THIOL:DISULFIDE INTERCHANGE PROTEIN DSBE"/>
    <property type="match status" value="1"/>
</dbReference>
<gene>
    <name evidence="3" type="ORF">VJ786_05065</name>
</gene>
<dbReference type="Gene3D" id="3.40.30.10">
    <property type="entry name" value="Glutaredoxin"/>
    <property type="match status" value="1"/>
</dbReference>
<name>A0ABU8I3I2_9SPHI</name>
<dbReference type="Proteomes" id="UP001363035">
    <property type="component" value="Unassembled WGS sequence"/>
</dbReference>
<dbReference type="CDD" id="cd02966">
    <property type="entry name" value="TlpA_like_family"/>
    <property type="match status" value="1"/>
</dbReference>
<dbReference type="SUPFAM" id="SSF52833">
    <property type="entry name" value="Thioredoxin-like"/>
    <property type="match status" value="1"/>
</dbReference>
<dbReference type="Pfam" id="PF08534">
    <property type="entry name" value="Redoxin"/>
    <property type="match status" value="1"/>
</dbReference>
<dbReference type="InterPro" id="IPR036249">
    <property type="entry name" value="Thioredoxin-like_sf"/>
</dbReference>
<reference evidence="3 4" key="1">
    <citation type="submission" date="2024-01" db="EMBL/GenBank/DDBJ databases">
        <title>Sphingobacterium tenebrionis sp. nov., a novel endophyte isolated from tenebrio molitor intestines.</title>
        <authorList>
            <person name="Zhang C."/>
        </authorList>
    </citation>
    <scope>NUCLEOTIDE SEQUENCE [LARGE SCALE GENOMIC DNA]</scope>
    <source>
        <strain evidence="3 4">PU5-4</strain>
    </source>
</reference>
<organism evidence="3 4">
    <name type="scientific">Sphingobacterium tenebrionis</name>
    <dbReference type="NCBI Taxonomy" id="3111775"/>
    <lineage>
        <taxon>Bacteria</taxon>
        <taxon>Pseudomonadati</taxon>
        <taxon>Bacteroidota</taxon>
        <taxon>Sphingobacteriia</taxon>
        <taxon>Sphingobacteriales</taxon>
        <taxon>Sphingobacteriaceae</taxon>
        <taxon>Sphingobacterium</taxon>
    </lineage>
</organism>
<feature type="domain" description="Thioredoxin" evidence="2">
    <location>
        <begin position="345"/>
        <end position="490"/>
    </location>
</feature>
<dbReference type="InterPro" id="IPR050553">
    <property type="entry name" value="Thioredoxin_ResA/DsbE_sf"/>
</dbReference>
<protein>
    <submittedName>
        <fullName evidence="3">TlpA disulfide reductase family protein</fullName>
    </submittedName>
</protein>
<dbReference type="RefSeq" id="WP_099367903.1">
    <property type="nucleotide sequence ID" value="NZ_JAYLLN010000007.1"/>
</dbReference>
<comment type="caution">
    <text evidence="3">The sequence shown here is derived from an EMBL/GenBank/DDBJ whole genome shotgun (WGS) entry which is preliminary data.</text>
</comment>
<evidence type="ECO:0000259" key="2">
    <source>
        <dbReference type="PROSITE" id="PS51352"/>
    </source>
</evidence>
<dbReference type="InterPro" id="IPR013740">
    <property type="entry name" value="Redoxin"/>
</dbReference>
<accession>A0ABU8I3I2</accession>